<comment type="caution">
    <text evidence="1">The sequence shown here is derived from an EMBL/GenBank/DDBJ whole genome shotgun (WGS) entry which is preliminary data.</text>
</comment>
<organism evidence="1 2">
    <name type="scientific">Enterocloster citroniae</name>
    <dbReference type="NCBI Taxonomy" id="358743"/>
    <lineage>
        <taxon>Bacteria</taxon>
        <taxon>Bacillati</taxon>
        <taxon>Bacillota</taxon>
        <taxon>Clostridia</taxon>
        <taxon>Lachnospirales</taxon>
        <taxon>Lachnospiraceae</taxon>
        <taxon>Enterocloster</taxon>
    </lineage>
</organism>
<protein>
    <submittedName>
        <fullName evidence="1">Uncharacterized protein</fullName>
    </submittedName>
</protein>
<accession>A0ABV2G725</accession>
<name>A0ABV2G725_9FIRM</name>
<evidence type="ECO:0000313" key="2">
    <source>
        <dbReference type="Proteomes" id="UP001549200"/>
    </source>
</evidence>
<proteinExistence type="predicted"/>
<reference evidence="1 2" key="1">
    <citation type="submission" date="2024-06" db="EMBL/GenBank/DDBJ databases">
        <title>Genomic Encyclopedia of Type Strains, Phase IV (KMG-IV): sequencing the most valuable type-strain genomes for metagenomic binning, comparative biology and taxonomic classification.</title>
        <authorList>
            <person name="Goeker M."/>
        </authorList>
    </citation>
    <scope>NUCLEOTIDE SEQUENCE [LARGE SCALE GENOMIC DNA]</scope>
    <source>
        <strain evidence="1 2">DSM 19261</strain>
    </source>
</reference>
<gene>
    <name evidence="1" type="ORF">ABID13_005737</name>
</gene>
<dbReference type="GeneID" id="93166935"/>
<dbReference type="InterPro" id="IPR036619">
    <property type="entry name" value="NinB_sf"/>
</dbReference>
<dbReference type="RefSeq" id="WP_156200200.1">
    <property type="nucleotide sequence ID" value="NZ_JAWQDS010000001.1"/>
</dbReference>
<evidence type="ECO:0000313" key="1">
    <source>
        <dbReference type="EMBL" id="MET3574069.1"/>
    </source>
</evidence>
<keyword evidence="2" id="KW-1185">Reference proteome</keyword>
<dbReference type="Proteomes" id="UP001549200">
    <property type="component" value="Unassembled WGS sequence"/>
</dbReference>
<dbReference type="Gene3D" id="1.10.3790.10">
    <property type="entry name" value="NinB"/>
    <property type="match status" value="1"/>
</dbReference>
<sequence length="194" mass="22471">MMESKGILKDIARNWETGKFLLTFEMDQDITGQLEDIRGKLLNIVAKQYRKKRSLDANAYYWQLLTKLSEASDISKNRAHNLMLRRYGQLEEMDGHLIYVVVPDDDKGADRSLEAETYHIKPTTEVKVASDGTQFRTYVMLRGSSTYDTSEMSKLIDGLVSECRDLGIETLPPQEIQRMMQMYDQNCRKREQDG</sequence>
<dbReference type="EMBL" id="JBEPLZ010000052">
    <property type="protein sequence ID" value="MET3574069.1"/>
    <property type="molecule type" value="Genomic_DNA"/>
</dbReference>